<dbReference type="PANTHER" id="PTHR30480:SF13">
    <property type="entry name" value="BETA-HEXOSAMINIDASE"/>
    <property type="match status" value="1"/>
</dbReference>
<evidence type="ECO:0000256" key="5">
    <source>
        <dbReference type="ARBA" id="ARBA00023295"/>
    </source>
</evidence>
<dbReference type="InterPro" id="IPR017853">
    <property type="entry name" value="GH"/>
</dbReference>
<organism evidence="8 9">
    <name type="scientific">Croceimicrobium hydrocarbonivorans</name>
    <dbReference type="NCBI Taxonomy" id="2761580"/>
    <lineage>
        <taxon>Bacteria</taxon>
        <taxon>Pseudomonadati</taxon>
        <taxon>Bacteroidota</taxon>
        <taxon>Flavobacteriia</taxon>
        <taxon>Flavobacteriales</taxon>
        <taxon>Owenweeksiaceae</taxon>
        <taxon>Croceimicrobium</taxon>
    </lineage>
</organism>
<gene>
    <name evidence="8" type="ORF">H4K34_14545</name>
</gene>
<dbReference type="PROSITE" id="PS00775">
    <property type="entry name" value="GLYCOSYL_HYDROL_F3"/>
    <property type="match status" value="1"/>
</dbReference>
<feature type="domain" description="Beta-lactamase-related" evidence="6">
    <location>
        <begin position="547"/>
        <end position="905"/>
    </location>
</feature>
<evidence type="ECO:0000259" key="7">
    <source>
        <dbReference type="Pfam" id="PF00933"/>
    </source>
</evidence>
<dbReference type="SUPFAM" id="SSF51445">
    <property type="entry name" value="(Trans)glycosidases"/>
    <property type="match status" value="1"/>
</dbReference>
<protein>
    <recommendedName>
        <fullName evidence="3">beta-N-acetylhexosaminidase</fullName>
        <ecNumber evidence="3">3.2.1.52</ecNumber>
    </recommendedName>
</protein>
<dbReference type="InterPro" id="IPR050226">
    <property type="entry name" value="NagZ_Beta-hexosaminidase"/>
</dbReference>
<sequence>MSLDEKLGQLFMVAAYSNKGPEHEREIQQLVKEEHIGGLIFFQGSPKEQARLTNLYQLNSSTPLMIAMDAEWGLAMRLPETFKFPWPITLGALQDTVLAYEYGKAIGEHCKTLGVHINFAPVVDINTNPKNPIIGARSFGEDPEHVTRIAAAVMRGMQSVHVLAVAKHFPGHGDTDSDSHKTLPSVSHPMDRLEKVELYPYKNISKSGLGGVMVAHLNVPAIDPSGKPSSLSPATLKLLREQIGFDGLTFTDALNMQGVARDYKPGMVDLEAIKAGNDVLVFSQDVKLAKAKIKEALKAGLIDTAHINASVKRILAAKYWMGLSTKTHIEGSTLATKLLREKDQILNHNIFAEAQTLLINKNKTLPVKKLADLKIACVTAGNEVSPYFAEMLKKYTQVEYFDYTNKNEEEIIAALADYDYVVLGLYTSNANPWKSYKISSEIRRFTRRIALQNKLIITLFANPYSLLDFPEARDAEALLMAYQNDPDAESVAAQIIFGALGAKGRLPVSAGEPFEVGFGLNTQAIGRLGYHYPGAVGLDVNTLNRIDGIVKEAMNQGATPGAQVLIARKGQVIYHKNFGYIDSKKKTPVRSEHLYDLASITKIAVSVPLLMSLVEEGKINLDKTLGYYLPEAKGTNKEDLVLREILAHQSGLKPWIPFYLETLDQGKYKEGYYGKERSFDYPNVVSEGLYSQRYMRDTILKRILDSDLLPTKEYRYSDLGYYLFMQIIERMEGQPLDELIHEKLYEPLGANTMVYHPLQIFPIDLIVPTEDDKTFRRSLIRGYVHDQGAALLGGVAGHAGLFSTANDLAKLMQMYMQKGEYAGVRYFDSVTVNEFIRCQYCQTKNRRGIGFDKPQLEGPGPTCGCVSDRSFGHSGFTGTLAWADPDEQIVYIFLSNRVNPDAENRKLLSLSTRTKIQEVIYEAIQNDDPATALIGLAP</sequence>
<dbReference type="InterPro" id="IPR036881">
    <property type="entry name" value="Glyco_hydro_3_C_sf"/>
</dbReference>
<dbReference type="GO" id="GO:0009254">
    <property type="term" value="P:peptidoglycan turnover"/>
    <property type="evidence" value="ECO:0007669"/>
    <property type="project" value="TreeGrafter"/>
</dbReference>
<dbReference type="EMBL" id="CP060139">
    <property type="protein sequence ID" value="QNR23584.1"/>
    <property type="molecule type" value="Genomic_DNA"/>
</dbReference>
<evidence type="ECO:0000256" key="4">
    <source>
        <dbReference type="ARBA" id="ARBA00022801"/>
    </source>
</evidence>
<feature type="domain" description="Glycoside hydrolase family 3 N-terminal" evidence="7">
    <location>
        <begin position="3"/>
        <end position="316"/>
    </location>
</feature>
<dbReference type="Pfam" id="PF00144">
    <property type="entry name" value="Beta-lactamase"/>
    <property type="match status" value="1"/>
</dbReference>
<evidence type="ECO:0000256" key="3">
    <source>
        <dbReference type="ARBA" id="ARBA00012663"/>
    </source>
</evidence>
<evidence type="ECO:0000256" key="2">
    <source>
        <dbReference type="ARBA" id="ARBA00005336"/>
    </source>
</evidence>
<dbReference type="InterPro" id="IPR001764">
    <property type="entry name" value="Glyco_hydro_3_N"/>
</dbReference>
<dbReference type="Pfam" id="PF00933">
    <property type="entry name" value="Glyco_hydro_3"/>
    <property type="match status" value="1"/>
</dbReference>
<evidence type="ECO:0000259" key="6">
    <source>
        <dbReference type="Pfam" id="PF00144"/>
    </source>
</evidence>
<dbReference type="InterPro" id="IPR001466">
    <property type="entry name" value="Beta-lactam-related"/>
</dbReference>
<dbReference type="InterPro" id="IPR019800">
    <property type="entry name" value="Glyco_hydro_3_AS"/>
</dbReference>
<keyword evidence="4 8" id="KW-0378">Hydrolase</keyword>
<comment type="catalytic activity">
    <reaction evidence="1">
        <text>Hydrolysis of terminal non-reducing N-acetyl-D-hexosamine residues in N-acetyl-beta-D-hexosaminides.</text>
        <dbReference type="EC" id="3.2.1.52"/>
    </reaction>
</comment>
<dbReference type="Gene3D" id="3.40.710.10">
    <property type="entry name" value="DD-peptidase/beta-lactamase superfamily"/>
    <property type="match status" value="1"/>
</dbReference>
<evidence type="ECO:0000256" key="1">
    <source>
        <dbReference type="ARBA" id="ARBA00001231"/>
    </source>
</evidence>
<dbReference type="InterPro" id="IPR036962">
    <property type="entry name" value="Glyco_hydro_3_N_sf"/>
</dbReference>
<dbReference type="RefSeq" id="WP_210758117.1">
    <property type="nucleotide sequence ID" value="NZ_CP060139.1"/>
</dbReference>
<comment type="similarity">
    <text evidence="2">Belongs to the glycosyl hydrolase 3 family.</text>
</comment>
<keyword evidence="9" id="KW-1185">Reference proteome</keyword>
<dbReference type="KEGG" id="chyd:H4K34_14545"/>
<dbReference type="Gene3D" id="3.40.50.1700">
    <property type="entry name" value="Glycoside hydrolase family 3 C-terminal domain"/>
    <property type="match status" value="1"/>
</dbReference>
<name>A0A7H0VCY6_9FLAO</name>
<dbReference type="EC" id="3.2.1.52" evidence="3"/>
<evidence type="ECO:0000313" key="8">
    <source>
        <dbReference type="EMBL" id="QNR23584.1"/>
    </source>
</evidence>
<dbReference type="Gene3D" id="3.20.20.300">
    <property type="entry name" value="Glycoside hydrolase, family 3, N-terminal domain"/>
    <property type="match status" value="1"/>
</dbReference>
<dbReference type="SUPFAM" id="SSF56601">
    <property type="entry name" value="beta-lactamase/transpeptidase-like"/>
    <property type="match status" value="1"/>
</dbReference>
<dbReference type="SUPFAM" id="SSF52279">
    <property type="entry name" value="Beta-D-glucan exohydrolase, C-terminal domain"/>
    <property type="match status" value="1"/>
</dbReference>
<dbReference type="GO" id="GO:0005975">
    <property type="term" value="P:carbohydrate metabolic process"/>
    <property type="evidence" value="ECO:0007669"/>
    <property type="project" value="InterPro"/>
</dbReference>
<proteinExistence type="inferred from homology"/>
<dbReference type="GO" id="GO:0004563">
    <property type="term" value="F:beta-N-acetylhexosaminidase activity"/>
    <property type="evidence" value="ECO:0007669"/>
    <property type="project" value="UniProtKB-EC"/>
</dbReference>
<dbReference type="Proteomes" id="UP000516305">
    <property type="component" value="Chromosome"/>
</dbReference>
<accession>A0A7H0VCY6</accession>
<keyword evidence="5" id="KW-0326">Glycosidase</keyword>
<dbReference type="InterPro" id="IPR012338">
    <property type="entry name" value="Beta-lactam/transpept-like"/>
</dbReference>
<reference evidence="8 9" key="1">
    <citation type="submission" date="2020-08" db="EMBL/GenBank/DDBJ databases">
        <title>Croceimicrobium hydrocarbonivorans gen. nov., sp. nov., a novel marine bacterium isolated from a bacterial consortium that degrades polyethylene terephthalate.</title>
        <authorList>
            <person name="Liu R."/>
        </authorList>
    </citation>
    <scope>NUCLEOTIDE SEQUENCE [LARGE SCALE GENOMIC DNA]</scope>
    <source>
        <strain evidence="8 9">A20-9</strain>
    </source>
</reference>
<dbReference type="PANTHER" id="PTHR30480">
    <property type="entry name" value="BETA-HEXOSAMINIDASE-RELATED"/>
    <property type="match status" value="1"/>
</dbReference>
<dbReference type="AlphaFoldDB" id="A0A7H0VCY6"/>
<evidence type="ECO:0000313" key="9">
    <source>
        <dbReference type="Proteomes" id="UP000516305"/>
    </source>
</evidence>